<dbReference type="GO" id="GO:0006355">
    <property type="term" value="P:regulation of DNA-templated transcription"/>
    <property type="evidence" value="ECO:0007669"/>
    <property type="project" value="InterPro"/>
</dbReference>
<accession>A0A0P6Y181</accession>
<dbReference type="RefSeq" id="WP_061912997.1">
    <property type="nucleotide sequence ID" value="NZ_DF967971.1"/>
</dbReference>
<dbReference type="Pfam" id="PF00196">
    <property type="entry name" value="GerE"/>
    <property type="match status" value="1"/>
</dbReference>
<evidence type="ECO:0000313" key="2">
    <source>
        <dbReference type="EMBL" id="KPL78913.1"/>
    </source>
</evidence>
<dbReference type="InterPro" id="IPR000792">
    <property type="entry name" value="Tscrpt_reg_LuxR_C"/>
</dbReference>
<organism evidence="2 3">
    <name type="scientific">Bellilinea caldifistulae</name>
    <dbReference type="NCBI Taxonomy" id="360411"/>
    <lineage>
        <taxon>Bacteria</taxon>
        <taxon>Bacillati</taxon>
        <taxon>Chloroflexota</taxon>
        <taxon>Anaerolineae</taxon>
        <taxon>Anaerolineales</taxon>
        <taxon>Anaerolineaceae</taxon>
        <taxon>Bellilinea</taxon>
    </lineage>
</organism>
<dbReference type="GO" id="GO:0003677">
    <property type="term" value="F:DNA binding"/>
    <property type="evidence" value="ECO:0007669"/>
    <property type="project" value="InterPro"/>
</dbReference>
<keyword evidence="3" id="KW-1185">Reference proteome</keyword>
<name>A0A0P6Y181_9CHLR</name>
<dbReference type="SUPFAM" id="SSF46894">
    <property type="entry name" value="C-terminal effector domain of the bipartite response regulators"/>
    <property type="match status" value="1"/>
</dbReference>
<comment type="caution">
    <text evidence="2">The sequence shown here is derived from an EMBL/GenBank/DDBJ whole genome shotgun (WGS) entry which is preliminary data.</text>
</comment>
<dbReference type="InterPro" id="IPR016032">
    <property type="entry name" value="Sig_transdc_resp-reg_C-effctor"/>
</dbReference>
<dbReference type="PRINTS" id="PR00038">
    <property type="entry name" value="HTHLUXR"/>
</dbReference>
<dbReference type="OrthoDB" id="4294555at2"/>
<reference evidence="2 3" key="1">
    <citation type="submission" date="2015-07" db="EMBL/GenBank/DDBJ databases">
        <title>Draft genome of Bellilinea caldifistulae DSM 17877.</title>
        <authorList>
            <person name="Hemp J."/>
            <person name="Ward L.M."/>
            <person name="Pace L.A."/>
            <person name="Fischer W.W."/>
        </authorList>
    </citation>
    <scope>NUCLEOTIDE SEQUENCE [LARGE SCALE GENOMIC DNA]</scope>
    <source>
        <strain evidence="2 3">GOMI-1</strain>
    </source>
</reference>
<dbReference type="AlphaFoldDB" id="A0A0P6Y181"/>
<feature type="domain" description="HTH luxR-type" evidence="1">
    <location>
        <begin position="1"/>
        <end position="68"/>
    </location>
</feature>
<evidence type="ECO:0000259" key="1">
    <source>
        <dbReference type="PROSITE" id="PS50043"/>
    </source>
</evidence>
<dbReference type="SMART" id="SM00421">
    <property type="entry name" value="HTH_LUXR"/>
    <property type="match status" value="1"/>
</dbReference>
<sequence>MDGRISRLEFSRRQKQVLALIAQGYTTGQIALSLGISKRTVLAYSAYLRSMTGTANNAGLVHVCWQLGVLPLDEGRPS</sequence>
<evidence type="ECO:0000313" key="3">
    <source>
        <dbReference type="Proteomes" id="UP000050514"/>
    </source>
</evidence>
<dbReference type="CDD" id="cd06170">
    <property type="entry name" value="LuxR_C_like"/>
    <property type="match status" value="1"/>
</dbReference>
<dbReference type="Gene3D" id="1.10.10.10">
    <property type="entry name" value="Winged helix-like DNA-binding domain superfamily/Winged helix DNA-binding domain"/>
    <property type="match status" value="1"/>
</dbReference>
<dbReference type="InterPro" id="IPR036388">
    <property type="entry name" value="WH-like_DNA-bd_sf"/>
</dbReference>
<dbReference type="EMBL" id="LGHJ01000002">
    <property type="protein sequence ID" value="KPL78913.1"/>
    <property type="molecule type" value="Genomic_DNA"/>
</dbReference>
<gene>
    <name evidence="2" type="ORF">AC812_00485</name>
</gene>
<dbReference type="Proteomes" id="UP000050514">
    <property type="component" value="Unassembled WGS sequence"/>
</dbReference>
<dbReference type="STRING" id="360411.AC812_00485"/>
<protein>
    <recommendedName>
        <fullName evidence="1">HTH luxR-type domain-containing protein</fullName>
    </recommendedName>
</protein>
<proteinExistence type="predicted"/>
<dbReference type="PROSITE" id="PS50043">
    <property type="entry name" value="HTH_LUXR_2"/>
    <property type="match status" value="1"/>
</dbReference>